<dbReference type="AlphaFoldDB" id="A0A0F9T7M0"/>
<comment type="caution">
    <text evidence="1">The sequence shown here is derived from an EMBL/GenBank/DDBJ whole genome shotgun (WGS) entry which is preliminary data.</text>
</comment>
<protein>
    <recommendedName>
        <fullName evidence="2">Calcineurin-like phosphoesterase domain-containing protein</fullName>
    </recommendedName>
</protein>
<gene>
    <name evidence="1" type="ORF">LCGC14_0425490</name>
</gene>
<proteinExistence type="predicted"/>
<sequence>MYFFVADEHFGHEKILTPEYSDRAAKMNVANVSEMNEKLISNHNERVTPQDVTIHAGDFCWYKKLAKNGNMYCGAEEIVRRLNGTHIFIKGSHDARLPSSAKYMWRKMLKVEDTLRFGSCGLAAGWRDQFIVVCHYAMRRWERSHYGSWQLHEHSHGRLESIGLQHDVGVDANNYYPVSLVDLVEIMKHKTQHTHDELRRT</sequence>
<organism evidence="1">
    <name type="scientific">marine sediment metagenome</name>
    <dbReference type="NCBI Taxonomy" id="412755"/>
    <lineage>
        <taxon>unclassified sequences</taxon>
        <taxon>metagenomes</taxon>
        <taxon>ecological metagenomes</taxon>
    </lineage>
</organism>
<name>A0A0F9T7M0_9ZZZZ</name>
<evidence type="ECO:0008006" key="2">
    <source>
        <dbReference type="Google" id="ProtNLM"/>
    </source>
</evidence>
<accession>A0A0F9T7M0</accession>
<reference evidence="1" key="1">
    <citation type="journal article" date="2015" name="Nature">
        <title>Complex archaea that bridge the gap between prokaryotes and eukaryotes.</title>
        <authorList>
            <person name="Spang A."/>
            <person name="Saw J.H."/>
            <person name="Jorgensen S.L."/>
            <person name="Zaremba-Niedzwiedzka K."/>
            <person name="Martijn J."/>
            <person name="Lind A.E."/>
            <person name="van Eijk R."/>
            <person name="Schleper C."/>
            <person name="Guy L."/>
            <person name="Ettema T.J."/>
        </authorList>
    </citation>
    <scope>NUCLEOTIDE SEQUENCE</scope>
</reference>
<dbReference type="EMBL" id="LAZR01000393">
    <property type="protein sequence ID" value="KKN70947.1"/>
    <property type="molecule type" value="Genomic_DNA"/>
</dbReference>
<dbReference type="SUPFAM" id="SSF56300">
    <property type="entry name" value="Metallo-dependent phosphatases"/>
    <property type="match status" value="1"/>
</dbReference>
<dbReference type="InterPro" id="IPR029052">
    <property type="entry name" value="Metallo-depent_PP-like"/>
</dbReference>
<evidence type="ECO:0000313" key="1">
    <source>
        <dbReference type="EMBL" id="KKN70947.1"/>
    </source>
</evidence>
<dbReference type="Gene3D" id="3.60.21.10">
    <property type="match status" value="1"/>
</dbReference>